<dbReference type="RefSeq" id="WP_310950888.1">
    <property type="nucleotide sequence ID" value="NZ_JAVLUS010000010.1"/>
</dbReference>
<reference evidence="5 6" key="1">
    <citation type="submission" date="2023-08" db="EMBL/GenBank/DDBJ databases">
        <title>Bioegradation of LLDPE and BLDPE plastic by marine bacteria from coast plastic debris.</title>
        <authorList>
            <person name="Rong Z."/>
        </authorList>
    </citation>
    <scope>NUCLEOTIDE SEQUENCE [LARGE SCALE GENOMIC DNA]</scope>
    <source>
        <strain evidence="5 6">Z-2</strain>
    </source>
</reference>
<comment type="function">
    <text evidence="1">Probable oxidoreductase that may play a role as regulator of mitochondrial function.</text>
</comment>
<evidence type="ECO:0000256" key="1">
    <source>
        <dbReference type="ARBA" id="ARBA00037217"/>
    </source>
</evidence>
<dbReference type="Pfam" id="PF01593">
    <property type="entry name" value="Amino_oxidase"/>
    <property type="match status" value="1"/>
</dbReference>
<dbReference type="InterPro" id="IPR036188">
    <property type="entry name" value="FAD/NAD-bd_sf"/>
</dbReference>
<name>A0ABU2GTP6_9ACTN</name>
<dbReference type="Gene3D" id="3.50.50.60">
    <property type="entry name" value="FAD/NAD(P)-binding domain"/>
    <property type="match status" value="2"/>
</dbReference>
<accession>A0ABU2GTP6</accession>
<proteinExistence type="predicted"/>
<dbReference type="InterPro" id="IPR002937">
    <property type="entry name" value="Amino_oxidase"/>
</dbReference>
<comment type="caution">
    <text evidence="5">The sequence shown here is derived from an EMBL/GenBank/DDBJ whole genome shotgun (WGS) entry which is preliminary data.</text>
</comment>
<gene>
    <name evidence="5" type="ORF">RD149_13660</name>
</gene>
<evidence type="ECO:0000256" key="3">
    <source>
        <dbReference type="ARBA" id="ARBA00040298"/>
    </source>
</evidence>
<evidence type="ECO:0000313" key="6">
    <source>
        <dbReference type="Proteomes" id="UP001265083"/>
    </source>
</evidence>
<evidence type="ECO:0000313" key="5">
    <source>
        <dbReference type="EMBL" id="MDS1114815.1"/>
    </source>
</evidence>
<evidence type="ECO:0000256" key="2">
    <source>
        <dbReference type="ARBA" id="ARBA00038825"/>
    </source>
</evidence>
<dbReference type="PANTHER" id="PTHR10668:SF103">
    <property type="entry name" value="PYRIDINE NUCLEOTIDE-DISULFIDE OXIDOREDUCTASE DOMAIN-CONTAINING PROTEIN 2"/>
    <property type="match status" value="1"/>
</dbReference>
<keyword evidence="6" id="KW-1185">Reference proteome</keyword>
<dbReference type="EMBL" id="JAVLUS010000010">
    <property type="protein sequence ID" value="MDS1114815.1"/>
    <property type="molecule type" value="Genomic_DNA"/>
</dbReference>
<dbReference type="SUPFAM" id="SSF51905">
    <property type="entry name" value="FAD/NAD(P)-binding domain"/>
    <property type="match status" value="1"/>
</dbReference>
<organism evidence="5 6">
    <name type="scientific">Gordonia westfalica</name>
    <dbReference type="NCBI Taxonomy" id="158898"/>
    <lineage>
        <taxon>Bacteria</taxon>
        <taxon>Bacillati</taxon>
        <taxon>Actinomycetota</taxon>
        <taxon>Actinomycetes</taxon>
        <taxon>Mycobacteriales</taxon>
        <taxon>Gordoniaceae</taxon>
        <taxon>Gordonia</taxon>
    </lineage>
</organism>
<comment type="subunit">
    <text evidence="2">Interacts with COX5B; this interaction may contribute to localize PYROXD2 to the inner face of the inner mitochondrial membrane.</text>
</comment>
<sequence>MSSTADKNTADVIVVGAGHNGLVSAAYLAQAGLDVLVVEASPTVGGMTSTNPFEPEAPGYTINEASMQASLFRTTTIDKDLGLSKKFGLKQTVIDPAHVQLNYDGTSMAMWRDPRRTADELRYFSPSDADALLDLYRVIDAAVEIGLPLMQTSPVKPDIKKVLQATKGVVKNRKELVAVGRWMASSQAEAIEDSFTSDAIKAPLLIALPFMPFDADLSGWSLIYLGVLSKYGVSMFHGGTGALPAALIKSLQSNGGRVRTSAPVEELLMTNGRVTGVRLVGGEQLYARRGVLTACSPKTTLTRLLPEGTLPRVLQNKADKIPTRRRGIADYKLNIALSGKITMEKHEKWRGDGIDLRLGCNSFNTYQESLDAAKACVRGEVPEHIPGLGHATTAFDKGFAPDGCDIFWFWTGLTPTDPREGWEVARKQITERVIRDASHYYQGIESLEVARRPLALPDIEDRFWAIDGSVYHVDPVISRFGPLKPADKFAGYNTPIPGLYLTGAGTHPVAGISGMPGQNAARVMLKEFRKEDGAGLPDRIRSGLMREKTLEARYEKAVSAVR</sequence>
<dbReference type="PANTHER" id="PTHR10668">
    <property type="entry name" value="PHYTOENE DEHYDROGENASE"/>
    <property type="match status" value="1"/>
</dbReference>
<evidence type="ECO:0000259" key="4">
    <source>
        <dbReference type="Pfam" id="PF01593"/>
    </source>
</evidence>
<feature type="domain" description="Amine oxidase" evidence="4">
    <location>
        <begin position="21"/>
        <end position="507"/>
    </location>
</feature>
<protein>
    <recommendedName>
        <fullName evidence="3">Pyridine nucleotide-disulfide oxidoreductase domain-containing protein 2</fullName>
    </recommendedName>
</protein>
<dbReference type="Proteomes" id="UP001265083">
    <property type="component" value="Unassembled WGS sequence"/>
</dbReference>